<protein>
    <submittedName>
        <fullName evidence="2">Uncharacterized protein</fullName>
    </submittedName>
</protein>
<dbReference type="Gene3D" id="2.115.10.20">
    <property type="entry name" value="Glycosyl hydrolase domain, family 43"/>
    <property type="match status" value="1"/>
</dbReference>
<organism evidence="2 3">
    <name type="scientific">Actomonas aquatica</name>
    <dbReference type="NCBI Taxonomy" id="2866162"/>
    <lineage>
        <taxon>Bacteria</taxon>
        <taxon>Pseudomonadati</taxon>
        <taxon>Verrucomicrobiota</taxon>
        <taxon>Opitutia</taxon>
        <taxon>Opitutales</taxon>
        <taxon>Opitutaceae</taxon>
        <taxon>Actomonas</taxon>
    </lineage>
</organism>
<dbReference type="EMBL" id="CP139781">
    <property type="protein sequence ID" value="WRQ85514.1"/>
    <property type="molecule type" value="Genomic_DNA"/>
</dbReference>
<reference evidence="2 3" key="1">
    <citation type="submission" date="2021-08" db="EMBL/GenBank/DDBJ databases">
        <authorList>
            <person name="Zhang D."/>
            <person name="Zhang A."/>
            <person name="Wang L."/>
        </authorList>
    </citation>
    <scope>NUCLEOTIDE SEQUENCE [LARGE SCALE GENOMIC DNA]</scope>
    <source>
        <strain evidence="2 3">WL0086</strain>
    </source>
</reference>
<reference evidence="2 3" key="2">
    <citation type="submission" date="2023-12" db="EMBL/GenBank/DDBJ databases">
        <title>Description of an unclassified Opitutus bacterium of Verrucomicrobiota.</title>
        <authorList>
            <person name="Zhang D.-F."/>
        </authorList>
    </citation>
    <scope>NUCLEOTIDE SEQUENCE [LARGE SCALE GENOMIC DNA]</scope>
    <source>
        <strain evidence="2 3">WL0086</strain>
    </source>
</reference>
<evidence type="ECO:0000313" key="3">
    <source>
        <dbReference type="Proteomes" id="UP000738431"/>
    </source>
</evidence>
<name>A0ABZ1C1Q1_9BACT</name>
<accession>A0ABZ1C1Q1</accession>
<keyword evidence="1" id="KW-0732">Signal</keyword>
<evidence type="ECO:0000256" key="1">
    <source>
        <dbReference type="SAM" id="SignalP"/>
    </source>
</evidence>
<dbReference type="InterPro" id="IPR023296">
    <property type="entry name" value="Glyco_hydro_beta-prop_sf"/>
</dbReference>
<gene>
    <name evidence="2" type="ORF">K1X11_011945</name>
</gene>
<dbReference type="SUPFAM" id="SSF75005">
    <property type="entry name" value="Arabinanase/levansucrase/invertase"/>
    <property type="match status" value="1"/>
</dbReference>
<keyword evidence="3" id="KW-1185">Reference proteome</keyword>
<sequence length="509" mass="56441">MNSLRSLCFSLLIVATVTAPAVAETWPDIGSRRELFVDRALVESMDGVRMELARPRDEGPVLIFEDPWDQAVVYTTVIKDGGVYRLYYRGGVPAAGLTDPADIEVTCYAESTDGIHWRKPELNIHDYAGRKTNIILPPDARRISHNFSPMLDDRPGVPASQRYKAVGGRGGNRPVLSVETGRFEHGSGDEVVATGGLQRLVSADGIHWEVLPGPALFDGYALDSLNVLTWLPEEEVYAVYLRTWTEGGTPDNPGFAGYRTVSRATSRDFIHWSKPEPMSYGDAPPEHIYTNATTPYFRAPHLLIALPFRFWPERRAYAEEVFVEAGVHPGQLKGVSDAVLMTSRGGTRYDRTFMQSFIRPGRDLFNWHARNNAPAVGVVPTDGGDTISFYTTTHYTMPSAQLRRYTLRPDGFAAVRADYAPGSLLTKPFRYTGDRLNLNFATSAAGFVQVELLDADGIVLARSDELIGDDLERIVTWSNGTVVAAQSGQPVRLRFTLQDADLYAFQFQP</sequence>
<dbReference type="Proteomes" id="UP000738431">
    <property type="component" value="Chromosome"/>
</dbReference>
<proteinExistence type="predicted"/>
<feature type="chain" id="PRO_5046370442" evidence="1">
    <location>
        <begin position="24"/>
        <end position="509"/>
    </location>
</feature>
<evidence type="ECO:0000313" key="2">
    <source>
        <dbReference type="EMBL" id="WRQ85514.1"/>
    </source>
</evidence>
<feature type="signal peptide" evidence="1">
    <location>
        <begin position="1"/>
        <end position="23"/>
    </location>
</feature>
<dbReference type="RefSeq" id="WP_221031954.1">
    <property type="nucleotide sequence ID" value="NZ_CP139781.1"/>
</dbReference>